<comment type="caution">
    <text evidence="5">The sequence shown here is derived from an EMBL/GenBank/DDBJ whole genome shotgun (WGS) entry which is preliminary data.</text>
</comment>
<keyword evidence="5" id="KW-0560">Oxidoreductase</keyword>
<comment type="similarity">
    <text evidence="1">Belongs to the Cu-Zn superoxide dismutase family.</text>
</comment>
<keyword evidence="6" id="KW-1185">Reference proteome</keyword>
<evidence type="ECO:0000313" key="6">
    <source>
        <dbReference type="Proteomes" id="UP000584374"/>
    </source>
</evidence>
<feature type="signal peptide" evidence="3">
    <location>
        <begin position="1"/>
        <end position="31"/>
    </location>
</feature>
<dbReference type="Pfam" id="PF00080">
    <property type="entry name" value="Sod_Cu"/>
    <property type="match status" value="1"/>
</dbReference>
<feature type="domain" description="Superoxide dismutase copper/zinc binding" evidence="4">
    <location>
        <begin position="79"/>
        <end position="201"/>
    </location>
</feature>
<dbReference type="SUPFAM" id="SSF49329">
    <property type="entry name" value="Cu,Zn superoxide dismutase-like"/>
    <property type="match status" value="1"/>
</dbReference>
<sequence>MFQQRSRLLGSIFGLCTAAALLVGCGGQQGAAPPATQPSSPGDQSASAKQTSATFEPYTQDAKAVTYDQAQVPPGSHVNLSSQRIDGHTKITLNVEGLQPNRDYGAHVHTKPCGPTGEDAGPHFQEKADPVKPSVDPAYANPRNEVWLDIHTGPHGGGMATAEGDWSFANRQDAQSVVIHATHTHTEPGKAGTAGDRLACVNAKF</sequence>
<protein>
    <submittedName>
        <fullName evidence="5">Cu-Zn family superoxide dismutase</fullName>
        <ecNumber evidence="5">1.15.1.1</ecNumber>
    </submittedName>
</protein>
<dbReference type="Gene3D" id="2.60.40.200">
    <property type="entry name" value="Superoxide dismutase, copper/zinc binding domain"/>
    <property type="match status" value="1"/>
</dbReference>
<feature type="region of interest" description="Disordered" evidence="2">
    <location>
        <begin position="28"/>
        <end position="54"/>
    </location>
</feature>
<accession>A0A840Q3J6</accession>
<dbReference type="EC" id="1.15.1.1" evidence="5"/>
<proteinExistence type="inferred from homology"/>
<gene>
    <name evidence="5" type="ORF">BJ970_002091</name>
</gene>
<organism evidence="5 6">
    <name type="scientific">Saccharopolyspora phatthalungensis</name>
    <dbReference type="NCBI Taxonomy" id="664693"/>
    <lineage>
        <taxon>Bacteria</taxon>
        <taxon>Bacillati</taxon>
        <taxon>Actinomycetota</taxon>
        <taxon>Actinomycetes</taxon>
        <taxon>Pseudonocardiales</taxon>
        <taxon>Pseudonocardiaceae</taxon>
        <taxon>Saccharopolyspora</taxon>
    </lineage>
</organism>
<evidence type="ECO:0000259" key="4">
    <source>
        <dbReference type="Pfam" id="PF00080"/>
    </source>
</evidence>
<evidence type="ECO:0000256" key="2">
    <source>
        <dbReference type="SAM" id="MobiDB-lite"/>
    </source>
</evidence>
<feature type="compositionally biased region" description="Polar residues" evidence="2">
    <location>
        <begin position="39"/>
        <end position="54"/>
    </location>
</feature>
<dbReference type="InterPro" id="IPR036423">
    <property type="entry name" value="SOD-like_Cu/Zn_dom_sf"/>
</dbReference>
<dbReference type="RefSeq" id="WP_184726054.1">
    <property type="nucleotide sequence ID" value="NZ_JACHIW010000001.1"/>
</dbReference>
<feature type="chain" id="PRO_5032821012" evidence="3">
    <location>
        <begin position="32"/>
        <end position="205"/>
    </location>
</feature>
<evidence type="ECO:0000313" key="5">
    <source>
        <dbReference type="EMBL" id="MBB5154557.1"/>
    </source>
</evidence>
<dbReference type="PROSITE" id="PS51257">
    <property type="entry name" value="PROKAR_LIPOPROTEIN"/>
    <property type="match status" value="1"/>
</dbReference>
<evidence type="ECO:0000256" key="1">
    <source>
        <dbReference type="ARBA" id="ARBA00010457"/>
    </source>
</evidence>
<dbReference type="InterPro" id="IPR001424">
    <property type="entry name" value="SOD_Cu_Zn_dom"/>
</dbReference>
<reference evidence="5 6" key="1">
    <citation type="submission" date="2020-08" db="EMBL/GenBank/DDBJ databases">
        <title>Sequencing the genomes of 1000 actinobacteria strains.</title>
        <authorList>
            <person name="Klenk H.-P."/>
        </authorList>
    </citation>
    <scope>NUCLEOTIDE SEQUENCE [LARGE SCALE GENOMIC DNA]</scope>
    <source>
        <strain evidence="5 6">DSM 45584</strain>
    </source>
</reference>
<dbReference type="EMBL" id="JACHIW010000001">
    <property type="protein sequence ID" value="MBB5154557.1"/>
    <property type="molecule type" value="Genomic_DNA"/>
</dbReference>
<dbReference type="GO" id="GO:0004784">
    <property type="term" value="F:superoxide dismutase activity"/>
    <property type="evidence" value="ECO:0007669"/>
    <property type="project" value="UniProtKB-EC"/>
</dbReference>
<evidence type="ECO:0000256" key="3">
    <source>
        <dbReference type="SAM" id="SignalP"/>
    </source>
</evidence>
<dbReference type="Proteomes" id="UP000584374">
    <property type="component" value="Unassembled WGS sequence"/>
</dbReference>
<name>A0A840Q3J6_9PSEU</name>
<keyword evidence="3" id="KW-0732">Signal</keyword>
<dbReference type="AlphaFoldDB" id="A0A840Q3J6"/>
<dbReference type="GO" id="GO:0046872">
    <property type="term" value="F:metal ion binding"/>
    <property type="evidence" value="ECO:0007669"/>
    <property type="project" value="InterPro"/>
</dbReference>